<keyword evidence="5" id="KW-0289">Folate biosynthesis</keyword>
<evidence type="ECO:0000313" key="9">
    <source>
        <dbReference type="EMBL" id="MBU8876202.1"/>
    </source>
</evidence>
<dbReference type="SMART" id="SM00905">
    <property type="entry name" value="FolB"/>
    <property type="match status" value="1"/>
</dbReference>
<dbReference type="InterPro" id="IPR006156">
    <property type="entry name" value="Dihydroneopterin_aldolase"/>
</dbReference>
<dbReference type="Proteomes" id="UP000727907">
    <property type="component" value="Unassembled WGS sequence"/>
</dbReference>
<evidence type="ECO:0000256" key="6">
    <source>
        <dbReference type="ARBA" id="ARBA00023239"/>
    </source>
</evidence>
<dbReference type="EC" id="4.1.2.25" evidence="4"/>
<feature type="domain" description="Dihydroneopterin aldolase/epimerase" evidence="8">
    <location>
        <begin position="9"/>
        <end position="118"/>
    </location>
</feature>
<evidence type="ECO:0000256" key="7">
    <source>
        <dbReference type="ARBA" id="ARBA00032903"/>
    </source>
</evidence>
<reference evidence="9 10" key="1">
    <citation type="submission" date="2021-06" db="EMBL/GenBank/DDBJ databases">
        <authorList>
            <person name="Lee D.H."/>
        </authorList>
    </citation>
    <scope>NUCLEOTIDE SEQUENCE [LARGE SCALE GENOMIC DNA]</scope>
    <source>
        <strain evidence="9 10">MMS21-HV4-11</strain>
    </source>
</reference>
<evidence type="ECO:0000256" key="4">
    <source>
        <dbReference type="ARBA" id="ARBA00013043"/>
    </source>
</evidence>
<evidence type="ECO:0000256" key="2">
    <source>
        <dbReference type="ARBA" id="ARBA00005013"/>
    </source>
</evidence>
<dbReference type="InterPro" id="IPR006157">
    <property type="entry name" value="FolB_dom"/>
</dbReference>
<dbReference type="RefSeq" id="WP_216964808.1">
    <property type="nucleotide sequence ID" value="NZ_JAHOPB010000002.1"/>
</dbReference>
<gene>
    <name evidence="9" type="ORF">KQ910_20685</name>
</gene>
<evidence type="ECO:0000259" key="8">
    <source>
        <dbReference type="SMART" id="SM00905"/>
    </source>
</evidence>
<keyword evidence="10" id="KW-1185">Reference proteome</keyword>
<evidence type="ECO:0000256" key="3">
    <source>
        <dbReference type="ARBA" id="ARBA00005708"/>
    </source>
</evidence>
<proteinExistence type="inferred from homology"/>
<dbReference type="PANTHER" id="PTHR42844">
    <property type="entry name" value="DIHYDRONEOPTERIN ALDOLASE 1-RELATED"/>
    <property type="match status" value="1"/>
</dbReference>
<dbReference type="NCBIfam" id="TIGR00526">
    <property type="entry name" value="folB_dom"/>
    <property type="match status" value="1"/>
</dbReference>
<name>A0ABS6INN1_9HYPH</name>
<dbReference type="Pfam" id="PF02152">
    <property type="entry name" value="FolB"/>
    <property type="match status" value="1"/>
</dbReference>
<sequence>MAATSSRRIFFRDLRLQVSIGIYDFELEKPQTVVINVDLLLSDPERAADDSIANVLNYDVIHDGIVALAGSRHFNLQETLVEAILDLCLAQPQVTEARVSTEKPDVYGDCRVGYEAVRRRSPG</sequence>
<accession>A0ABS6INN1</accession>
<comment type="caution">
    <text evidence="9">The sequence shown here is derived from an EMBL/GenBank/DDBJ whole genome shotgun (WGS) entry which is preliminary data.</text>
</comment>
<dbReference type="PANTHER" id="PTHR42844:SF1">
    <property type="entry name" value="DIHYDRONEOPTERIN ALDOLASE 1-RELATED"/>
    <property type="match status" value="1"/>
</dbReference>
<dbReference type="EMBL" id="JAHOPB010000002">
    <property type="protein sequence ID" value="MBU8876202.1"/>
    <property type="molecule type" value="Genomic_DNA"/>
</dbReference>
<protein>
    <recommendedName>
        <fullName evidence="4">dihydroneopterin aldolase</fullName>
        <ecNumber evidence="4">4.1.2.25</ecNumber>
    </recommendedName>
    <alternativeName>
        <fullName evidence="7">7,8-dihydroneopterin aldolase</fullName>
    </alternativeName>
</protein>
<keyword evidence="6" id="KW-0456">Lyase</keyword>
<organism evidence="9 10">
    <name type="scientific">Reyranella humidisoli</name>
    <dbReference type="NCBI Taxonomy" id="2849149"/>
    <lineage>
        <taxon>Bacteria</taxon>
        <taxon>Pseudomonadati</taxon>
        <taxon>Pseudomonadota</taxon>
        <taxon>Alphaproteobacteria</taxon>
        <taxon>Hyphomicrobiales</taxon>
        <taxon>Reyranellaceae</taxon>
        <taxon>Reyranella</taxon>
    </lineage>
</organism>
<comment type="pathway">
    <text evidence="2">Cofactor biosynthesis; tetrahydrofolate biosynthesis; 2-amino-4-hydroxy-6-hydroxymethyl-7,8-dihydropteridine diphosphate from 7,8-dihydroneopterin triphosphate: step 3/4.</text>
</comment>
<evidence type="ECO:0000256" key="1">
    <source>
        <dbReference type="ARBA" id="ARBA00001353"/>
    </source>
</evidence>
<evidence type="ECO:0000256" key="5">
    <source>
        <dbReference type="ARBA" id="ARBA00022909"/>
    </source>
</evidence>
<comment type="catalytic activity">
    <reaction evidence="1">
        <text>7,8-dihydroneopterin = 6-hydroxymethyl-7,8-dihydropterin + glycolaldehyde</text>
        <dbReference type="Rhea" id="RHEA:10540"/>
        <dbReference type="ChEBI" id="CHEBI:17001"/>
        <dbReference type="ChEBI" id="CHEBI:17071"/>
        <dbReference type="ChEBI" id="CHEBI:44841"/>
        <dbReference type="EC" id="4.1.2.25"/>
    </reaction>
</comment>
<evidence type="ECO:0000313" key="10">
    <source>
        <dbReference type="Proteomes" id="UP000727907"/>
    </source>
</evidence>
<comment type="similarity">
    <text evidence="3">Belongs to the DHNA family.</text>
</comment>